<dbReference type="Proteomes" id="UP000252415">
    <property type="component" value="Unassembled WGS sequence"/>
</dbReference>
<reference evidence="2 3" key="1">
    <citation type="submission" date="2018-07" db="EMBL/GenBank/DDBJ databases">
        <title>Genomic Encyclopedia of Type Strains, Phase III (KMG-III): the genomes of soil and plant-associated and newly described type strains.</title>
        <authorList>
            <person name="Whitman W."/>
        </authorList>
    </citation>
    <scope>NUCLEOTIDE SEQUENCE [LARGE SCALE GENOMIC DNA]</scope>
    <source>
        <strain evidence="2 3">CECT 7506</strain>
    </source>
</reference>
<dbReference type="PANTHER" id="PTHR43283">
    <property type="entry name" value="BETA-LACTAMASE-RELATED"/>
    <property type="match status" value="1"/>
</dbReference>
<accession>A0A368W892</accession>
<evidence type="ECO:0000259" key="1">
    <source>
        <dbReference type="Pfam" id="PF00144"/>
    </source>
</evidence>
<sequence length="317" mass="35949">MKRLNLEALSGQLKEWKMKSVIVLEGGQVASEWYDLNKDTIGPLYSCTKSVLSALFGIALDKGYLNSVDQPITDYLQHPPEIRGALSKIQVKHLLTMTPGFDWPDFDKPYKTFRAAVDPTGFMFEQPIISDPGTAFTYNSGGSHLLSVILTKATGMTALQFAKDNLFEPLQFRRVRWMERDGVNEGGTGMNLYARDLAKIGVLYAQNGRWGSEQLLSPTWVQQSTKLHHRGLLQYEPPIYGGYGYHWWHSPESHNGHTDCYFAFGHGGQYLLISPQLDLVIVIRKQVTKRNDAIFSRRLIFEHIVPAFKETSEVLKH</sequence>
<evidence type="ECO:0000313" key="2">
    <source>
        <dbReference type="EMBL" id="RCW50337.1"/>
    </source>
</evidence>
<dbReference type="InterPro" id="IPR001466">
    <property type="entry name" value="Beta-lactam-related"/>
</dbReference>
<dbReference type="InterPro" id="IPR050789">
    <property type="entry name" value="Diverse_Enzym_Activities"/>
</dbReference>
<dbReference type="PANTHER" id="PTHR43283:SF7">
    <property type="entry name" value="BETA-LACTAMASE-RELATED DOMAIN-CONTAINING PROTEIN"/>
    <property type="match status" value="1"/>
</dbReference>
<protein>
    <submittedName>
        <fullName evidence="2">CubicO group peptidase (Beta-lactamase class C family)</fullName>
    </submittedName>
</protein>
<gene>
    <name evidence="2" type="ORF">DFP97_103358</name>
</gene>
<evidence type="ECO:0000313" key="3">
    <source>
        <dbReference type="Proteomes" id="UP000252415"/>
    </source>
</evidence>
<keyword evidence="3" id="KW-1185">Reference proteome</keyword>
<dbReference type="InterPro" id="IPR012338">
    <property type="entry name" value="Beta-lactam/transpept-like"/>
</dbReference>
<dbReference type="AlphaFoldDB" id="A0A368W892"/>
<dbReference type="OrthoDB" id="9773047at2"/>
<dbReference type="EMBL" id="QPJD01000003">
    <property type="protein sequence ID" value="RCW50337.1"/>
    <property type="molecule type" value="Genomic_DNA"/>
</dbReference>
<name>A0A368W892_9BACL</name>
<dbReference type="RefSeq" id="WP_114379166.1">
    <property type="nucleotide sequence ID" value="NZ_QPJD01000003.1"/>
</dbReference>
<comment type="caution">
    <text evidence="2">The sequence shown here is derived from an EMBL/GenBank/DDBJ whole genome shotgun (WGS) entry which is preliminary data.</text>
</comment>
<feature type="domain" description="Beta-lactamase-related" evidence="1">
    <location>
        <begin position="20"/>
        <end position="284"/>
    </location>
</feature>
<dbReference type="SUPFAM" id="SSF56601">
    <property type="entry name" value="beta-lactamase/transpeptidase-like"/>
    <property type="match status" value="1"/>
</dbReference>
<dbReference type="Gene3D" id="3.40.710.10">
    <property type="entry name" value="DD-peptidase/beta-lactamase superfamily"/>
    <property type="match status" value="1"/>
</dbReference>
<dbReference type="Pfam" id="PF00144">
    <property type="entry name" value="Beta-lactamase"/>
    <property type="match status" value="1"/>
</dbReference>
<proteinExistence type="predicted"/>
<organism evidence="2 3">
    <name type="scientific">Paenibacillus prosopidis</name>
    <dbReference type="NCBI Taxonomy" id="630520"/>
    <lineage>
        <taxon>Bacteria</taxon>
        <taxon>Bacillati</taxon>
        <taxon>Bacillota</taxon>
        <taxon>Bacilli</taxon>
        <taxon>Bacillales</taxon>
        <taxon>Paenibacillaceae</taxon>
        <taxon>Paenibacillus</taxon>
    </lineage>
</organism>